<dbReference type="Proteomes" id="UP001054821">
    <property type="component" value="Unassembled WGS sequence"/>
</dbReference>
<reference evidence="1 2" key="1">
    <citation type="journal article" date="2022" name="G3 (Bethesda)">
        <title>Whole-genome sequence and methylome profiling of the almond [Prunus dulcis (Mill.) D.A. Webb] cultivar 'Nonpareil'.</title>
        <authorList>
            <person name="D'Amico-Willman K.M."/>
            <person name="Ouma W.Z."/>
            <person name="Meulia T."/>
            <person name="Sideli G.M."/>
            <person name="Gradziel T.M."/>
            <person name="Fresnedo-Ramirez J."/>
        </authorList>
    </citation>
    <scope>NUCLEOTIDE SEQUENCE [LARGE SCALE GENOMIC DNA]</scope>
    <source>
        <strain evidence="1">Clone GOH B32 T37-40</strain>
    </source>
</reference>
<evidence type="ECO:0000313" key="1">
    <source>
        <dbReference type="EMBL" id="KAI5311288.1"/>
    </source>
</evidence>
<keyword evidence="2" id="KW-1185">Reference proteome</keyword>
<proteinExistence type="predicted"/>
<comment type="caution">
    <text evidence="1">The sequence shown here is derived from an EMBL/GenBank/DDBJ whole genome shotgun (WGS) entry which is preliminary data.</text>
</comment>
<gene>
    <name evidence="1" type="ORF">L3X38_000042</name>
</gene>
<protein>
    <submittedName>
        <fullName evidence="1">Uncharacterized protein</fullName>
    </submittedName>
</protein>
<evidence type="ECO:0000313" key="2">
    <source>
        <dbReference type="Proteomes" id="UP001054821"/>
    </source>
</evidence>
<sequence length="93" mass="10683">MLLSEEQRSEGSDWIDRLLLRHGAYWKKARIYDAILLSKYSINRHENLLAAALCFWNSASNTFDFQLGPMCSGLMEDVLMLLVTMIEGRIEGD</sequence>
<dbReference type="EMBL" id="JAJFAZ020000047">
    <property type="protein sequence ID" value="KAI5311288.1"/>
    <property type="molecule type" value="Genomic_DNA"/>
</dbReference>
<accession>A0AAD4YJY5</accession>
<name>A0AAD4YJY5_PRUDU</name>
<organism evidence="1 2">
    <name type="scientific">Prunus dulcis</name>
    <name type="common">Almond</name>
    <name type="synonym">Amygdalus dulcis</name>
    <dbReference type="NCBI Taxonomy" id="3755"/>
    <lineage>
        <taxon>Eukaryota</taxon>
        <taxon>Viridiplantae</taxon>
        <taxon>Streptophyta</taxon>
        <taxon>Embryophyta</taxon>
        <taxon>Tracheophyta</taxon>
        <taxon>Spermatophyta</taxon>
        <taxon>Magnoliopsida</taxon>
        <taxon>eudicotyledons</taxon>
        <taxon>Gunneridae</taxon>
        <taxon>Pentapetalae</taxon>
        <taxon>rosids</taxon>
        <taxon>fabids</taxon>
        <taxon>Rosales</taxon>
        <taxon>Rosaceae</taxon>
        <taxon>Amygdaloideae</taxon>
        <taxon>Amygdaleae</taxon>
        <taxon>Prunus</taxon>
    </lineage>
</organism>
<dbReference type="AlphaFoldDB" id="A0AAD4YJY5"/>